<evidence type="ECO:0000313" key="4">
    <source>
        <dbReference type="Proteomes" id="UP001231189"/>
    </source>
</evidence>
<dbReference type="InterPro" id="IPR046533">
    <property type="entry name" value="DUF6598"/>
</dbReference>
<protein>
    <recommendedName>
        <fullName evidence="2">DUF6598 domain-containing protein</fullName>
    </recommendedName>
</protein>
<name>A0AAD8TQ71_LOLMU</name>
<proteinExistence type="predicted"/>
<dbReference type="EMBL" id="JAUUTY010000002">
    <property type="protein sequence ID" value="KAK1686511.1"/>
    <property type="molecule type" value="Genomic_DNA"/>
</dbReference>
<sequence length="465" mass="52355">MAFLRDVPLSNQDEKEDMIRFDLEVCLFCEQICKEMKKLLSSFPTSREEEKQHQITVLQSVSDAISRFCVAHGQPATELEEGHQATMPLVGELKTDSDEGHAATELDTEDDSMDSEEKEQESSDSLEVEEKGMDKIDAVSDGATETEEAPWFDIYDKGKSVTEMQEKGFAAYRRSWEREWGEDRNSFENLSLFSPMMFTHCSSAGAVVGRTFQVYSVKIAEIKGIQWPLKVYGVVAARDDVDKHRNPLFLRSRDNYQIVHQKDPFLQLTGPCRAIVSEEPVEIEVRLRVNRGNKSDDRPLISDVYYYNTDYAHLLGSSDVVENHLCKIELSYQQLNQSVQATFLGFDVGEPSAFEYGEMTMGKCAYLNLSRHVVSVELQGKLGVLIEAYAPSGGIAARGSVFIRPKKCHTSQHTCDIGGSDVKFTVAWSLLLADKTLWLMNGYFDPCEDLPPFDPSLLEKLGISV</sequence>
<organism evidence="3 4">
    <name type="scientific">Lolium multiflorum</name>
    <name type="common">Italian ryegrass</name>
    <name type="synonym">Lolium perenne subsp. multiflorum</name>
    <dbReference type="NCBI Taxonomy" id="4521"/>
    <lineage>
        <taxon>Eukaryota</taxon>
        <taxon>Viridiplantae</taxon>
        <taxon>Streptophyta</taxon>
        <taxon>Embryophyta</taxon>
        <taxon>Tracheophyta</taxon>
        <taxon>Spermatophyta</taxon>
        <taxon>Magnoliopsida</taxon>
        <taxon>Liliopsida</taxon>
        <taxon>Poales</taxon>
        <taxon>Poaceae</taxon>
        <taxon>BOP clade</taxon>
        <taxon>Pooideae</taxon>
        <taxon>Poodae</taxon>
        <taxon>Poeae</taxon>
        <taxon>Poeae Chloroplast Group 2 (Poeae type)</taxon>
        <taxon>Loliodinae</taxon>
        <taxon>Loliinae</taxon>
        <taxon>Lolium</taxon>
    </lineage>
</organism>
<reference evidence="3" key="1">
    <citation type="submission" date="2023-07" db="EMBL/GenBank/DDBJ databases">
        <title>A chromosome-level genome assembly of Lolium multiflorum.</title>
        <authorList>
            <person name="Chen Y."/>
            <person name="Copetti D."/>
            <person name="Kolliker R."/>
            <person name="Studer B."/>
        </authorList>
    </citation>
    <scope>NUCLEOTIDE SEQUENCE</scope>
    <source>
        <strain evidence="3">02402/16</strain>
        <tissue evidence="3">Leaf</tissue>
    </source>
</reference>
<accession>A0AAD8TQ71</accession>
<feature type="region of interest" description="Disordered" evidence="1">
    <location>
        <begin position="94"/>
        <end position="130"/>
    </location>
</feature>
<dbReference type="Proteomes" id="UP001231189">
    <property type="component" value="Unassembled WGS sequence"/>
</dbReference>
<evidence type="ECO:0000256" key="1">
    <source>
        <dbReference type="SAM" id="MobiDB-lite"/>
    </source>
</evidence>
<feature type="domain" description="DUF6598" evidence="2">
    <location>
        <begin position="212"/>
        <end position="426"/>
    </location>
</feature>
<feature type="compositionally biased region" description="Acidic residues" evidence="1">
    <location>
        <begin position="106"/>
        <end position="127"/>
    </location>
</feature>
<evidence type="ECO:0000313" key="3">
    <source>
        <dbReference type="EMBL" id="KAK1686511.1"/>
    </source>
</evidence>
<dbReference type="PANTHER" id="PTHR33065">
    <property type="entry name" value="OS07G0486400 PROTEIN"/>
    <property type="match status" value="1"/>
</dbReference>
<feature type="compositionally biased region" description="Basic and acidic residues" evidence="1">
    <location>
        <begin position="94"/>
        <end position="104"/>
    </location>
</feature>
<evidence type="ECO:0000259" key="2">
    <source>
        <dbReference type="Pfam" id="PF20241"/>
    </source>
</evidence>
<keyword evidence="4" id="KW-1185">Reference proteome</keyword>
<gene>
    <name evidence="3" type="ORF">QYE76_047359</name>
</gene>
<dbReference type="PANTHER" id="PTHR33065:SF183">
    <property type="entry name" value="DUF6598 DOMAIN-CONTAINING PROTEIN"/>
    <property type="match status" value="1"/>
</dbReference>
<comment type="caution">
    <text evidence="3">The sequence shown here is derived from an EMBL/GenBank/DDBJ whole genome shotgun (WGS) entry which is preliminary data.</text>
</comment>
<dbReference type="Pfam" id="PF20241">
    <property type="entry name" value="DUF6598"/>
    <property type="match status" value="1"/>
</dbReference>
<dbReference type="AlphaFoldDB" id="A0AAD8TQ71"/>